<dbReference type="SUPFAM" id="SSF50331">
    <property type="entry name" value="MOP-like"/>
    <property type="match status" value="1"/>
</dbReference>
<sequence>MFPLRVGEHRVSRGEALVRARRFMRLTGIEDLARLRPGSLSGGQQQRVAIARALVQEPRVLLLDEPLSNLDARLRLSIREEIRRIVKATRVTTVFVTHDQEEALSIGDRIAVMDQGVIQQFAAPQDLYLDPANLFVARFMGSPALNTFRLSYDAGRRVLAGDDFSVPLDVLDVARFRRPVGEVEDVLAAGGCVLGVRPEHFHIVDGCDGDGSDGFPVMFGVLVESVEMIGRYAVVHFTADGERCRCVVDVRRAPRAGDRVLVGLDCVSVHVFDADGGRLY</sequence>
<evidence type="ECO:0000313" key="3">
    <source>
        <dbReference type="Proteomes" id="UP000288607"/>
    </source>
</evidence>
<dbReference type="InterPro" id="IPR008995">
    <property type="entry name" value="Mo/tungstate-bd_C_term_dom"/>
</dbReference>
<dbReference type="EMBL" id="QXGJ01000001">
    <property type="protein sequence ID" value="RSX52370.1"/>
    <property type="molecule type" value="Genomic_DNA"/>
</dbReference>
<keyword evidence="3" id="KW-1185">Reference proteome</keyword>
<keyword evidence="2" id="KW-0067">ATP-binding</keyword>
<evidence type="ECO:0000313" key="2">
    <source>
        <dbReference type="EMBL" id="RSX52370.1"/>
    </source>
</evidence>
<dbReference type="GO" id="GO:0022857">
    <property type="term" value="F:transmembrane transporter activity"/>
    <property type="evidence" value="ECO:0007669"/>
    <property type="project" value="InterPro"/>
</dbReference>
<accession>A0A430FHT9</accession>
<dbReference type="AlphaFoldDB" id="A0A430FHT9"/>
<reference evidence="2 3" key="1">
    <citation type="submission" date="2018-09" db="EMBL/GenBank/DDBJ databases">
        <title>Characterization of the phylogenetic diversity of five novel species belonging to the genus Bifidobacterium.</title>
        <authorList>
            <person name="Lugli G.A."/>
            <person name="Duranti S."/>
            <person name="Milani C."/>
        </authorList>
    </citation>
    <scope>NUCLEOTIDE SEQUENCE [LARGE SCALE GENOMIC DNA]</scope>
    <source>
        <strain evidence="2 3">2028B</strain>
    </source>
</reference>
<name>A0A430FHT9_9BIFI</name>
<proteinExistence type="predicted"/>
<dbReference type="GO" id="GO:0016887">
    <property type="term" value="F:ATP hydrolysis activity"/>
    <property type="evidence" value="ECO:0007669"/>
    <property type="project" value="InterPro"/>
</dbReference>
<keyword evidence="2" id="KW-0547">Nucleotide-binding</keyword>
<dbReference type="InterPro" id="IPR003439">
    <property type="entry name" value="ABC_transporter-like_ATP-bd"/>
</dbReference>
<feature type="domain" description="ABC transporter" evidence="1">
    <location>
        <begin position="1"/>
        <end position="140"/>
    </location>
</feature>
<dbReference type="InterPro" id="IPR017871">
    <property type="entry name" value="ABC_transporter-like_CS"/>
</dbReference>
<gene>
    <name evidence="2" type="ORF">D2E23_0098</name>
</gene>
<dbReference type="Pfam" id="PF08402">
    <property type="entry name" value="TOBE_2"/>
    <property type="match status" value="1"/>
</dbReference>
<evidence type="ECO:0000259" key="1">
    <source>
        <dbReference type="PROSITE" id="PS50893"/>
    </source>
</evidence>
<dbReference type="SUPFAM" id="SSF52540">
    <property type="entry name" value="P-loop containing nucleoside triphosphate hydrolases"/>
    <property type="match status" value="1"/>
</dbReference>
<dbReference type="PANTHER" id="PTHR43875">
    <property type="entry name" value="MALTODEXTRIN IMPORT ATP-BINDING PROTEIN MSMX"/>
    <property type="match status" value="1"/>
</dbReference>
<comment type="caution">
    <text evidence="2">The sequence shown here is derived from an EMBL/GenBank/DDBJ whole genome shotgun (WGS) entry which is preliminary data.</text>
</comment>
<protein>
    <submittedName>
        <fullName evidence="2">ABC transporter ATP-binding component</fullName>
    </submittedName>
</protein>
<dbReference type="GO" id="GO:0055052">
    <property type="term" value="C:ATP-binding cassette (ABC) transporter complex, substrate-binding subunit-containing"/>
    <property type="evidence" value="ECO:0007669"/>
    <property type="project" value="TreeGrafter"/>
</dbReference>
<dbReference type="InterPro" id="IPR013611">
    <property type="entry name" value="Transp-assoc_OB_typ2"/>
</dbReference>
<dbReference type="GO" id="GO:0005524">
    <property type="term" value="F:ATP binding"/>
    <property type="evidence" value="ECO:0007669"/>
    <property type="project" value="UniProtKB-KW"/>
</dbReference>
<dbReference type="InterPro" id="IPR047641">
    <property type="entry name" value="ABC_transpr_MalK/UgpC-like"/>
</dbReference>
<dbReference type="Proteomes" id="UP000288607">
    <property type="component" value="Unassembled WGS sequence"/>
</dbReference>
<dbReference type="InterPro" id="IPR027417">
    <property type="entry name" value="P-loop_NTPase"/>
</dbReference>
<dbReference type="Pfam" id="PF00005">
    <property type="entry name" value="ABC_tran"/>
    <property type="match status" value="1"/>
</dbReference>
<dbReference type="PANTHER" id="PTHR43875:SF1">
    <property type="entry name" value="OSMOPROTECTIVE COMPOUNDS UPTAKE ATP-BINDING PROTEIN GGTA"/>
    <property type="match status" value="1"/>
</dbReference>
<organism evidence="2 3">
    <name type="scientific">Bifidobacterium callimiconis</name>
    <dbReference type="NCBI Taxonomy" id="2306973"/>
    <lineage>
        <taxon>Bacteria</taxon>
        <taxon>Bacillati</taxon>
        <taxon>Actinomycetota</taxon>
        <taxon>Actinomycetes</taxon>
        <taxon>Bifidobacteriales</taxon>
        <taxon>Bifidobacteriaceae</taxon>
        <taxon>Bifidobacterium</taxon>
    </lineage>
</organism>
<dbReference type="PROSITE" id="PS50893">
    <property type="entry name" value="ABC_TRANSPORTER_2"/>
    <property type="match status" value="1"/>
</dbReference>
<dbReference type="Gene3D" id="3.40.50.300">
    <property type="entry name" value="P-loop containing nucleotide triphosphate hydrolases"/>
    <property type="match status" value="1"/>
</dbReference>
<dbReference type="PROSITE" id="PS00211">
    <property type="entry name" value="ABC_TRANSPORTER_1"/>
    <property type="match status" value="1"/>
</dbReference>
<dbReference type="Gene3D" id="2.40.50.100">
    <property type="match status" value="1"/>
</dbReference>